<dbReference type="InterPro" id="IPR009057">
    <property type="entry name" value="Homeodomain-like_sf"/>
</dbReference>
<dbReference type="PANTHER" id="PTHR47506:SF3">
    <property type="entry name" value="HTH-TYPE TRANSCRIPTIONAL REGULATOR LMRA"/>
    <property type="match status" value="1"/>
</dbReference>
<dbReference type="PANTHER" id="PTHR47506">
    <property type="entry name" value="TRANSCRIPTIONAL REGULATORY PROTEIN"/>
    <property type="match status" value="1"/>
</dbReference>
<keyword evidence="1" id="KW-0805">Transcription regulation</keyword>
<dbReference type="PRINTS" id="PR00455">
    <property type="entry name" value="HTHTETR"/>
</dbReference>
<feature type="domain" description="HTH tetR-type" evidence="5">
    <location>
        <begin position="5"/>
        <end position="65"/>
    </location>
</feature>
<comment type="caution">
    <text evidence="6">The sequence shown here is derived from an EMBL/GenBank/DDBJ whole genome shotgun (WGS) entry which is preliminary data.</text>
</comment>
<dbReference type="Proteomes" id="UP000886005">
    <property type="component" value="Unassembled WGS sequence"/>
</dbReference>
<reference evidence="6" key="1">
    <citation type="journal article" date="2020" name="mSystems">
        <title>Genome- and Community-Level Interaction Insights into Carbon Utilization and Element Cycling Functions of Hydrothermarchaeota in Hydrothermal Sediment.</title>
        <authorList>
            <person name="Zhou Z."/>
            <person name="Liu Y."/>
            <person name="Xu W."/>
            <person name="Pan J."/>
            <person name="Luo Z.H."/>
            <person name="Li M."/>
        </authorList>
    </citation>
    <scope>NUCLEOTIDE SEQUENCE [LARGE SCALE GENOMIC DNA]</scope>
    <source>
        <strain evidence="6">HyVt-456</strain>
    </source>
</reference>
<sequence>MKNSKDTKKYIIEKVAPVFNKKGFTGTYLSDLEKATGLTKGSIYGNFKNKNEVALEAFRHNYKQLSKKIKLRMEQSKTSKEKIGQFIEFYEDEYENIIHNGGCPILNTAVDADDGNESLKTAVQKAIINWIELIEDILTEGVANNEFKNIDTYKFSVKIISIIEGSIMLAKALDDKNIIQHNLENLKAEINNISK</sequence>
<accession>A0A7V1PTZ4</accession>
<name>A0A7V1PTZ4_CALAY</name>
<organism evidence="6">
    <name type="scientific">Caldithrix abyssi</name>
    <dbReference type="NCBI Taxonomy" id="187145"/>
    <lineage>
        <taxon>Bacteria</taxon>
        <taxon>Pseudomonadati</taxon>
        <taxon>Calditrichota</taxon>
        <taxon>Calditrichia</taxon>
        <taxon>Calditrichales</taxon>
        <taxon>Calditrichaceae</taxon>
        <taxon>Caldithrix</taxon>
    </lineage>
</organism>
<dbReference type="Pfam" id="PF16925">
    <property type="entry name" value="TetR_C_13"/>
    <property type="match status" value="1"/>
</dbReference>
<protein>
    <submittedName>
        <fullName evidence="6">TetR/AcrR family transcriptional regulator</fullName>
    </submittedName>
</protein>
<dbReference type="InterPro" id="IPR036271">
    <property type="entry name" value="Tet_transcr_reg_TetR-rel_C_sf"/>
</dbReference>
<dbReference type="InterPro" id="IPR001647">
    <property type="entry name" value="HTH_TetR"/>
</dbReference>
<dbReference type="Pfam" id="PF00440">
    <property type="entry name" value="TetR_N"/>
    <property type="match status" value="1"/>
</dbReference>
<evidence type="ECO:0000256" key="1">
    <source>
        <dbReference type="ARBA" id="ARBA00023015"/>
    </source>
</evidence>
<evidence type="ECO:0000256" key="2">
    <source>
        <dbReference type="ARBA" id="ARBA00023125"/>
    </source>
</evidence>
<evidence type="ECO:0000256" key="3">
    <source>
        <dbReference type="ARBA" id="ARBA00023163"/>
    </source>
</evidence>
<dbReference type="GO" id="GO:0003677">
    <property type="term" value="F:DNA binding"/>
    <property type="evidence" value="ECO:0007669"/>
    <property type="project" value="UniProtKB-UniRule"/>
</dbReference>
<dbReference type="SUPFAM" id="SSF46689">
    <property type="entry name" value="Homeodomain-like"/>
    <property type="match status" value="1"/>
</dbReference>
<feature type="DNA-binding region" description="H-T-H motif" evidence="4">
    <location>
        <begin position="28"/>
        <end position="47"/>
    </location>
</feature>
<dbReference type="PROSITE" id="PS50977">
    <property type="entry name" value="HTH_TETR_2"/>
    <property type="match status" value="1"/>
</dbReference>
<dbReference type="Gene3D" id="1.10.357.10">
    <property type="entry name" value="Tetracycline Repressor, domain 2"/>
    <property type="match status" value="1"/>
</dbReference>
<dbReference type="SUPFAM" id="SSF48498">
    <property type="entry name" value="Tetracyclin repressor-like, C-terminal domain"/>
    <property type="match status" value="1"/>
</dbReference>
<dbReference type="EMBL" id="DRLD01000159">
    <property type="protein sequence ID" value="HED10168.1"/>
    <property type="molecule type" value="Genomic_DNA"/>
</dbReference>
<proteinExistence type="predicted"/>
<evidence type="ECO:0000259" key="5">
    <source>
        <dbReference type="PROSITE" id="PS50977"/>
    </source>
</evidence>
<evidence type="ECO:0000313" key="6">
    <source>
        <dbReference type="EMBL" id="HED10168.1"/>
    </source>
</evidence>
<dbReference type="AlphaFoldDB" id="A0A7V1PTZ4"/>
<keyword evidence="3" id="KW-0804">Transcription</keyword>
<evidence type="ECO:0000256" key="4">
    <source>
        <dbReference type="PROSITE-ProRule" id="PRU00335"/>
    </source>
</evidence>
<keyword evidence="2 4" id="KW-0238">DNA-binding</keyword>
<dbReference type="InterPro" id="IPR011075">
    <property type="entry name" value="TetR_C"/>
</dbReference>
<gene>
    <name evidence="6" type="ORF">ENJ10_05740</name>
</gene>